<keyword evidence="3" id="KW-0175">Coiled coil</keyword>
<evidence type="ECO:0000256" key="4">
    <source>
        <dbReference type="RuleBase" id="RU003651"/>
    </source>
</evidence>
<feature type="domain" description="AAA+ ATPase" evidence="5">
    <location>
        <begin position="479"/>
        <end position="617"/>
    </location>
</feature>
<dbReference type="InterPro" id="IPR027417">
    <property type="entry name" value="P-loop_NTPase"/>
</dbReference>
<dbReference type="SMART" id="SM00382">
    <property type="entry name" value="AAA"/>
    <property type="match status" value="2"/>
</dbReference>
<dbReference type="GO" id="GO:0016887">
    <property type="term" value="F:ATP hydrolysis activity"/>
    <property type="evidence" value="ECO:0007669"/>
    <property type="project" value="InterPro"/>
</dbReference>
<evidence type="ECO:0000259" key="5">
    <source>
        <dbReference type="SMART" id="SM00382"/>
    </source>
</evidence>
<gene>
    <name evidence="6" type="ORF">GAYE_PCTG44G1129</name>
</gene>
<feature type="domain" description="AAA+ ATPase" evidence="5">
    <location>
        <begin position="218"/>
        <end position="358"/>
    </location>
</feature>
<evidence type="ECO:0000313" key="6">
    <source>
        <dbReference type="EMBL" id="KAK4523236.1"/>
    </source>
</evidence>
<protein>
    <recommendedName>
        <fullName evidence="5">AAA+ ATPase domain-containing protein</fullName>
    </recommendedName>
</protein>
<dbReference type="Gene3D" id="1.10.8.60">
    <property type="match status" value="1"/>
</dbReference>
<dbReference type="InterPro" id="IPR003960">
    <property type="entry name" value="ATPase_AAA_CS"/>
</dbReference>
<dbReference type="GO" id="GO:0005524">
    <property type="term" value="F:ATP binding"/>
    <property type="evidence" value="ECO:0007669"/>
    <property type="project" value="UniProtKB-KW"/>
</dbReference>
<dbReference type="InterPro" id="IPR003959">
    <property type="entry name" value="ATPase_AAA_core"/>
</dbReference>
<evidence type="ECO:0000256" key="3">
    <source>
        <dbReference type="ARBA" id="ARBA00023054"/>
    </source>
</evidence>
<evidence type="ECO:0000256" key="1">
    <source>
        <dbReference type="ARBA" id="ARBA00022741"/>
    </source>
</evidence>
<dbReference type="InterPro" id="IPR050168">
    <property type="entry name" value="AAA_ATPase_domain"/>
</dbReference>
<keyword evidence="7" id="KW-1185">Reference proteome</keyword>
<dbReference type="AlphaFoldDB" id="A0AAV9I7J1"/>
<dbReference type="PROSITE" id="PS00674">
    <property type="entry name" value="AAA"/>
    <property type="match status" value="1"/>
</dbReference>
<dbReference type="InterPro" id="IPR041569">
    <property type="entry name" value="AAA_lid_3"/>
</dbReference>
<comment type="caution">
    <text evidence="6">The sequence shown here is derived from an EMBL/GenBank/DDBJ whole genome shotgun (WGS) entry which is preliminary data.</text>
</comment>
<keyword evidence="1 4" id="KW-0547">Nucleotide-binding</keyword>
<dbReference type="EMBL" id="JANCYU010000012">
    <property type="protein sequence ID" value="KAK4523236.1"/>
    <property type="molecule type" value="Genomic_DNA"/>
</dbReference>
<proteinExistence type="inferred from homology"/>
<comment type="similarity">
    <text evidence="4">Belongs to the AAA ATPase family.</text>
</comment>
<accession>A0AAV9I7J1</accession>
<reference evidence="6 7" key="1">
    <citation type="submission" date="2022-07" db="EMBL/GenBank/DDBJ databases">
        <title>Genome-wide signatures of adaptation to extreme environments.</title>
        <authorList>
            <person name="Cho C.H."/>
            <person name="Yoon H.S."/>
        </authorList>
    </citation>
    <scope>NUCLEOTIDE SEQUENCE [LARGE SCALE GENOMIC DNA]</scope>
    <source>
        <strain evidence="6 7">108.79 E11</strain>
    </source>
</reference>
<evidence type="ECO:0000256" key="2">
    <source>
        <dbReference type="ARBA" id="ARBA00022840"/>
    </source>
</evidence>
<dbReference type="PANTHER" id="PTHR23077">
    <property type="entry name" value="AAA-FAMILY ATPASE"/>
    <property type="match status" value="1"/>
</dbReference>
<dbReference type="Proteomes" id="UP001300502">
    <property type="component" value="Unassembled WGS sequence"/>
</dbReference>
<dbReference type="FunFam" id="3.40.50.300:FF:001025">
    <property type="entry name" value="ATPase family, AAA domain-containing 2B"/>
    <property type="match status" value="1"/>
</dbReference>
<dbReference type="SUPFAM" id="SSF52540">
    <property type="entry name" value="P-loop containing nucleoside triphosphate hydrolases"/>
    <property type="match status" value="2"/>
</dbReference>
<evidence type="ECO:0000313" key="7">
    <source>
        <dbReference type="Proteomes" id="UP001300502"/>
    </source>
</evidence>
<dbReference type="Pfam" id="PF17862">
    <property type="entry name" value="AAA_lid_3"/>
    <property type="match status" value="1"/>
</dbReference>
<dbReference type="InterPro" id="IPR003593">
    <property type="entry name" value="AAA+_ATPase"/>
</dbReference>
<sequence length="695" mass="78992">MKTLCFDEYVPVPSNDILHQASCHILLPWKIFHRLALSLEDVVLISVSKGLYEGKSFIGRAWLSPINAVQWDPTVYVEQKSSPSVNVGWELTQYDPSELASVDLAFVNITTNNPIAKSFMEYLLVQRIPVVFNTVNYVRFRSEVIEIYAASSETPRRVGEFSKTTKIICLDQIMNVSVKHHLFSSDTLHWQSKGWRLYHKKTFDTICEFFDSSLEYGYVQGILLCGPSGIGKTCTVRMAASYSNVPLFEFQGKNVNAFEYFGQAEQSLRTVFSNARKCRSALIFIDDLDRLCPKRYESSQNLYSRIVSQLSYLLDKLRKDITNSRILCVGATSRPYVVDASLRISGRLEKEVVLLPPSEEERQELVSDFLKCYHCEMDTPFVSYLAHLSNGFVGIDFSQVFLESLRDWASSSNVGLSETLLEKIRKHTPALLRGPYTLEIPPVSWNDIGGYEDVKQRLKMAVEWPRKYSSLWKHFHLKAPRGILLQGPPGCSKTTLVKATANESGLPILYLSGADLYSCYLGESESILRMAFEIARSVSPSILFIDELDSVLGKRELETEGNLVKERLLSTFLTEMDGIVSAEQVLVIGASNRADLLDDALLRPGRFDEIIQVGLPDALSRKRIFEIYLRGISFDSFTWDELIESTQGCSGAEIANICRQTIFHAMRHDREELTVEDLRFVLEELKYRRKEKTES</sequence>
<dbReference type="Pfam" id="PF00004">
    <property type="entry name" value="AAA"/>
    <property type="match status" value="2"/>
</dbReference>
<dbReference type="Gene3D" id="3.40.50.300">
    <property type="entry name" value="P-loop containing nucleotide triphosphate hydrolases"/>
    <property type="match status" value="2"/>
</dbReference>
<dbReference type="PANTHER" id="PTHR23077:SF117">
    <property type="entry name" value="AAA+ ATPASE DOMAIN-CONTAINING PROTEIN"/>
    <property type="match status" value="1"/>
</dbReference>
<organism evidence="6 7">
    <name type="scientific">Galdieria yellowstonensis</name>
    <dbReference type="NCBI Taxonomy" id="3028027"/>
    <lineage>
        <taxon>Eukaryota</taxon>
        <taxon>Rhodophyta</taxon>
        <taxon>Bangiophyceae</taxon>
        <taxon>Galdieriales</taxon>
        <taxon>Galdieriaceae</taxon>
        <taxon>Galdieria</taxon>
    </lineage>
</organism>
<name>A0AAV9I7J1_9RHOD</name>
<keyword evidence="2 4" id="KW-0067">ATP-binding</keyword>